<evidence type="ECO:0000256" key="1">
    <source>
        <dbReference type="ARBA" id="ARBA00004167"/>
    </source>
</evidence>
<accession>A0A2M6XCV2</accession>
<feature type="active site" evidence="9">
    <location>
        <position position="163"/>
    </location>
</feature>
<organism evidence="14 15">
    <name type="scientific">Candidatus Shapirobacteria bacterium CG08_land_8_20_14_0_20_39_18</name>
    <dbReference type="NCBI Taxonomy" id="1974883"/>
    <lineage>
        <taxon>Bacteria</taxon>
        <taxon>Candidatus Shapironibacteriota</taxon>
    </lineage>
</organism>
<proteinExistence type="predicted"/>
<dbReference type="EMBL" id="PEYO01000017">
    <property type="protein sequence ID" value="PIU03489.1"/>
    <property type="molecule type" value="Genomic_DNA"/>
</dbReference>
<dbReference type="GO" id="GO:0003677">
    <property type="term" value="F:DNA binding"/>
    <property type="evidence" value="ECO:0007669"/>
    <property type="project" value="InterPro"/>
</dbReference>
<evidence type="ECO:0000256" key="5">
    <source>
        <dbReference type="ARBA" id="ARBA00022803"/>
    </source>
</evidence>
<keyword evidence="3" id="KW-0677">Repeat</keyword>
<dbReference type="InterPro" id="IPR009061">
    <property type="entry name" value="DNA-bd_dom_put_sf"/>
</dbReference>
<dbReference type="InterPro" id="IPR040198">
    <property type="entry name" value="Fido_containing"/>
</dbReference>
<feature type="domain" description="Fido" evidence="13">
    <location>
        <begin position="104"/>
        <end position="221"/>
    </location>
</feature>
<gene>
    <name evidence="14" type="ORF">COT44_03525</name>
</gene>
<evidence type="ECO:0000259" key="12">
    <source>
        <dbReference type="PROSITE" id="PS50937"/>
    </source>
</evidence>
<dbReference type="Gene3D" id="1.10.3290.10">
    <property type="entry name" value="Fido-like domain"/>
    <property type="match status" value="2"/>
</dbReference>
<evidence type="ECO:0000313" key="15">
    <source>
        <dbReference type="Proteomes" id="UP000228996"/>
    </source>
</evidence>
<comment type="subcellular location">
    <subcellularLocation>
        <location evidence="1">Membrane</location>
        <topology evidence="1">Single-pass membrane protein</topology>
    </subcellularLocation>
</comment>
<name>A0A2M6XCV2_9BACT</name>
<evidence type="ECO:0000256" key="11">
    <source>
        <dbReference type="PIRSR" id="PIRSR640198-3"/>
    </source>
</evidence>
<dbReference type="InterPro" id="IPR036597">
    <property type="entry name" value="Fido-like_dom_sf"/>
</dbReference>
<evidence type="ECO:0000256" key="6">
    <source>
        <dbReference type="ARBA" id="ARBA00022840"/>
    </source>
</evidence>
<dbReference type="Pfam" id="PF13411">
    <property type="entry name" value="MerR_1"/>
    <property type="match status" value="1"/>
</dbReference>
<dbReference type="Proteomes" id="UP000228996">
    <property type="component" value="Unassembled WGS sequence"/>
</dbReference>
<dbReference type="InterPro" id="IPR000551">
    <property type="entry name" value="MerR-type_HTH_dom"/>
</dbReference>
<dbReference type="PROSITE" id="PS51459">
    <property type="entry name" value="FIDO"/>
    <property type="match status" value="1"/>
</dbReference>
<dbReference type="AlphaFoldDB" id="A0A2M6XCV2"/>
<dbReference type="GO" id="GO:0005524">
    <property type="term" value="F:ATP binding"/>
    <property type="evidence" value="ECO:0007669"/>
    <property type="project" value="UniProtKB-KW"/>
</dbReference>
<dbReference type="PROSITE" id="PS50937">
    <property type="entry name" value="HTH_MERR_2"/>
    <property type="match status" value="1"/>
</dbReference>
<protein>
    <submittedName>
        <fullName evidence="14">Fic family protein</fullName>
    </submittedName>
</protein>
<dbReference type="SUPFAM" id="SSF140931">
    <property type="entry name" value="Fic-like"/>
    <property type="match status" value="1"/>
</dbReference>
<dbReference type="PANTHER" id="PTHR13504:SF34">
    <property type="entry name" value="PROTEIN ADENYLYLTRANSFERASE FICD"/>
    <property type="match status" value="1"/>
</dbReference>
<evidence type="ECO:0000256" key="7">
    <source>
        <dbReference type="ARBA" id="ARBA00022989"/>
    </source>
</evidence>
<keyword evidence="7" id="KW-1133">Transmembrane helix</keyword>
<evidence type="ECO:0000256" key="3">
    <source>
        <dbReference type="ARBA" id="ARBA00022737"/>
    </source>
</evidence>
<evidence type="ECO:0000313" key="14">
    <source>
        <dbReference type="EMBL" id="PIU03489.1"/>
    </source>
</evidence>
<feature type="binding site" evidence="10">
    <location>
        <begin position="167"/>
        <end position="174"/>
    </location>
    <ligand>
        <name>ATP</name>
        <dbReference type="ChEBI" id="CHEBI:30616"/>
    </ligand>
</feature>
<dbReference type="Gene3D" id="1.10.1660.10">
    <property type="match status" value="1"/>
</dbReference>
<feature type="site" description="Important for autoinhibition of adenylyltransferase activity" evidence="11">
    <location>
        <position position="49"/>
    </location>
</feature>
<keyword evidence="5" id="KW-0802">TPR repeat</keyword>
<dbReference type="SUPFAM" id="SSF46955">
    <property type="entry name" value="Putative DNA-binding domain"/>
    <property type="match status" value="1"/>
</dbReference>
<keyword evidence="4 10" id="KW-0547">Nucleotide-binding</keyword>
<evidence type="ECO:0000259" key="13">
    <source>
        <dbReference type="PROSITE" id="PS51459"/>
    </source>
</evidence>
<sequence length="323" mass="36953">MNDKLQEKLKTLTEKKKELDKQKPLTAEVLKNLEGWLKVELTYSSNAIEGNTLTRLETAEVIEKGISAALTGKSLQDQLEAINHAKAVEFIKTLAKEEKSHQFITEQDIKAIHKIILTGINDEWAGRYRESDMTEFIQWLETQQNIHPFRVAADAHFKFVSIHPFVDGNGRTARLLMNLILIINGYPMAIIRNENRTEYLDAVNTGQTKGNLEMFYAVIEEAEERSLDAYLNAARGKPVIPVLMGKDKETKLLKIGELAQAARETKPTIRFWTKEGLLEIAKLTKAGYALYDSKMIERVKEIRRLQNEERLSIAEIKNRPNFE</sequence>
<keyword evidence="2" id="KW-0812">Transmembrane</keyword>
<dbReference type="InterPro" id="IPR003812">
    <property type="entry name" value="Fido"/>
</dbReference>
<comment type="caution">
    <text evidence="14">The sequence shown here is derived from an EMBL/GenBank/DDBJ whole genome shotgun (WGS) entry which is preliminary data.</text>
</comment>
<evidence type="ECO:0000256" key="9">
    <source>
        <dbReference type="PIRSR" id="PIRSR640198-1"/>
    </source>
</evidence>
<dbReference type="GO" id="GO:0006355">
    <property type="term" value="P:regulation of DNA-templated transcription"/>
    <property type="evidence" value="ECO:0007669"/>
    <property type="project" value="InterPro"/>
</dbReference>
<evidence type="ECO:0000256" key="8">
    <source>
        <dbReference type="ARBA" id="ARBA00023136"/>
    </source>
</evidence>
<evidence type="ECO:0000256" key="4">
    <source>
        <dbReference type="ARBA" id="ARBA00022741"/>
    </source>
</evidence>
<evidence type="ECO:0000256" key="2">
    <source>
        <dbReference type="ARBA" id="ARBA00022692"/>
    </source>
</evidence>
<reference evidence="15" key="1">
    <citation type="submission" date="2017-09" db="EMBL/GenBank/DDBJ databases">
        <title>Depth-based differentiation of microbial function through sediment-hosted aquifers and enrichment of novel symbionts in the deep terrestrial subsurface.</title>
        <authorList>
            <person name="Probst A.J."/>
            <person name="Ladd B."/>
            <person name="Jarett J.K."/>
            <person name="Geller-Mcgrath D.E."/>
            <person name="Sieber C.M.K."/>
            <person name="Emerson J.B."/>
            <person name="Anantharaman K."/>
            <person name="Thomas B.C."/>
            <person name="Malmstrom R."/>
            <person name="Stieglmeier M."/>
            <person name="Klingl A."/>
            <person name="Woyke T."/>
            <person name="Ryan C.M."/>
            <person name="Banfield J.F."/>
        </authorList>
    </citation>
    <scope>NUCLEOTIDE SEQUENCE [LARGE SCALE GENOMIC DNA]</scope>
</reference>
<dbReference type="PANTHER" id="PTHR13504">
    <property type="entry name" value="FIDO DOMAIN-CONTAINING PROTEIN DDB_G0283145"/>
    <property type="match status" value="1"/>
</dbReference>
<dbReference type="SMART" id="SM00422">
    <property type="entry name" value="HTH_MERR"/>
    <property type="match status" value="1"/>
</dbReference>
<keyword evidence="6 10" id="KW-0067">ATP-binding</keyword>
<dbReference type="CDD" id="cd00592">
    <property type="entry name" value="HTH_MerR-like"/>
    <property type="match status" value="1"/>
</dbReference>
<feature type="domain" description="HTH merR-type" evidence="12">
    <location>
        <begin position="252"/>
        <end position="317"/>
    </location>
</feature>
<keyword evidence="8" id="KW-0472">Membrane</keyword>
<dbReference type="Pfam" id="PF02661">
    <property type="entry name" value="Fic"/>
    <property type="match status" value="1"/>
</dbReference>
<evidence type="ECO:0000256" key="10">
    <source>
        <dbReference type="PIRSR" id="PIRSR640198-2"/>
    </source>
</evidence>